<sequence>MEIFLNYLFILFAITLTLANNQNIRETESTTENVSVVPAGVKTRKIYKLGRDPKELKAEVDPLSTEVRWKRVNLSDVSNDTLNTDGFVNVACYTELKAAPEKLYNKAFRFDVQKIFEKSNKHCMLRFPVGMYLQYRFKFSDPNTYAFWALGNSPNFTVGTTRLISSTEMYDQPFNWWKGECDSCTMPLRNTRISAVVIEPDLFDEIQPQVKAPKRLLIRQSQNEQQRNLFEMRDCDTPIEEMLNERPGELGQLVESHIDNEDVSNWLSDEDNINFEQLNSVEKEQKRREREMRKQQRQTEHSKQLENKRRLLEQKQMGSSKAL</sequence>
<feature type="chain" id="PRO_5037318041" evidence="2">
    <location>
        <begin position="20"/>
        <end position="323"/>
    </location>
</feature>
<dbReference type="AlphaFoldDB" id="A0A915LLN8"/>
<evidence type="ECO:0000256" key="2">
    <source>
        <dbReference type="SAM" id="SignalP"/>
    </source>
</evidence>
<protein>
    <submittedName>
        <fullName evidence="4">Uncharacterized protein</fullName>
    </submittedName>
</protein>
<evidence type="ECO:0000313" key="4">
    <source>
        <dbReference type="WBParaSite" id="scaffold1253_cov168.g2766"/>
    </source>
</evidence>
<feature type="region of interest" description="Disordered" evidence="1">
    <location>
        <begin position="286"/>
        <end position="323"/>
    </location>
</feature>
<feature type="signal peptide" evidence="2">
    <location>
        <begin position="1"/>
        <end position="19"/>
    </location>
</feature>
<evidence type="ECO:0000256" key="1">
    <source>
        <dbReference type="SAM" id="MobiDB-lite"/>
    </source>
</evidence>
<keyword evidence="2" id="KW-0732">Signal</keyword>
<organism evidence="3 4">
    <name type="scientific">Meloidogyne javanica</name>
    <name type="common">Root-knot nematode worm</name>
    <dbReference type="NCBI Taxonomy" id="6303"/>
    <lineage>
        <taxon>Eukaryota</taxon>
        <taxon>Metazoa</taxon>
        <taxon>Ecdysozoa</taxon>
        <taxon>Nematoda</taxon>
        <taxon>Chromadorea</taxon>
        <taxon>Rhabditida</taxon>
        <taxon>Tylenchina</taxon>
        <taxon>Tylenchomorpha</taxon>
        <taxon>Tylenchoidea</taxon>
        <taxon>Meloidogynidae</taxon>
        <taxon>Meloidogyninae</taxon>
        <taxon>Meloidogyne</taxon>
        <taxon>Meloidogyne incognita group</taxon>
    </lineage>
</organism>
<feature type="compositionally biased region" description="Basic and acidic residues" evidence="1">
    <location>
        <begin position="286"/>
        <end position="313"/>
    </location>
</feature>
<dbReference type="WBParaSite" id="scaffold1253_cov168.g2766">
    <property type="protein sequence ID" value="scaffold1253_cov168.g2766"/>
    <property type="gene ID" value="scaffold1253_cov168.g2766"/>
</dbReference>
<name>A0A915LLN8_MELJA</name>
<evidence type="ECO:0000313" key="3">
    <source>
        <dbReference type="Proteomes" id="UP000887561"/>
    </source>
</evidence>
<accession>A0A915LLN8</accession>
<keyword evidence="3" id="KW-1185">Reference proteome</keyword>
<dbReference type="Proteomes" id="UP000887561">
    <property type="component" value="Unplaced"/>
</dbReference>
<reference evidence="4" key="1">
    <citation type="submission" date="2022-11" db="UniProtKB">
        <authorList>
            <consortium name="WormBaseParasite"/>
        </authorList>
    </citation>
    <scope>IDENTIFICATION</scope>
</reference>
<proteinExistence type="predicted"/>